<feature type="non-terminal residue" evidence="5">
    <location>
        <position position="1"/>
    </location>
</feature>
<dbReference type="EMBL" id="KB740978">
    <property type="protein sequence ID" value="ENN76435.1"/>
    <property type="molecule type" value="Genomic_DNA"/>
</dbReference>
<dbReference type="OMA" id="RDNRCET"/>
<keyword evidence="2" id="KW-0964">Secreted</keyword>
<dbReference type="InterPro" id="IPR051418">
    <property type="entry name" value="Spondin/Thrombospondin_T1"/>
</dbReference>
<dbReference type="PROSITE" id="PS50092">
    <property type="entry name" value="TSP1"/>
    <property type="match status" value="2"/>
</dbReference>
<dbReference type="InterPro" id="IPR038678">
    <property type="entry name" value="Spondin_N_sf"/>
</dbReference>
<dbReference type="SUPFAM" id="SSF82895">
    <property type="entry name" value="TSP-1 type 1 repeat"/>
    <property type="match status" value="2"/>
</dbReference>
<comment type="subcellular location">
    <subcellularLocation>
        <location evidence="1">Secreted</location>
        <location evidence="1">Extracellular space</location>
        <location evidence="1">Extracellular matrix</location>
    </subcellularLocation>
</comment>
<proteinExistence type="predicted"/>
<dbReference type="GO" id="GO:0031012">
    <property type="term" value="C:extracellular matrix"/>
    <property type="evidence" value="ECO:0007669"/>
    <property type="project" value="TreeGrafter"/>
</dbReference>
<keyword evidence="3" id="KW-0130">Cell adhesion</keyword>
<dbReference type="InterPro" id="IPR036383">
    <property type="entry name" value="TSP1_rpt_sf"/>
</dbReference>
<dbReference type="Pfam" id="PF06468">
    <property type="entry name" value="Spond_N"/>
    <property type="match status" value="1"/>
</dbReference>
<organism evidence="5">
    <name type="scientific">Dendroctonus ponderosae</name>
    <name type="common">Mountain pine beetle</name>
    <dbReference type="NCBI Taxonomy" id="77166"/>
    <lineage>
        <taxon>Eukaryota</taxon>
        <taxon>Metazoa</taxon>
        <taxon>Ecdysozoa</taxon>
        <taxon>Arthropoda</taxon>
        <taxon>Hexapoda</taxon>
        <taxon>Insecta</taxon>
        <taxon>Pterygota</taxon>
        <taxon>Neoptera</taxon>
        <taxon>Endopterygota</taxon>
        <taxon>Coleoptera</taxon>
        <taxon>Polyphaga</taxon>
        <taxon>Cucujiformia</taxon>
        <taxon>Curculionidae</taxon>
        <taxon>Scolytinae</taxon>
        <taxon>Dendroctonus</taxon>
    </lineage>
</organism>
<dbReference type="AlphaFoldDB" id="N6U4B1"/>
<accession>N6U4B1</accession>
<feature type="compositionally biased region" description="Basic and acidic residues" evidence="4">
    <location>
        <begin position="139"/>
        <end position="150"/>
    </location>
</feature>
<protein>
    <submittedName>
        <fullName evidence="5">Uncharacterized protein</fullName>
    </submittedName>
</protein>
<dbReference type="SMART" id="SM00209">
    <property type="entry name" value="TSP1"/>
    <property type="match status" value="2"/>
</dbReference>
<evidence type="ECO:0000313" key="5">
    <source>
        <dbReference type="EMBL" id="ENN76435.1"/>
    </source>
</evidence>
<dbReference type="OrthoDB" id="347314at2759"/>
<evidence type="ECO:0000256" key="3">
    <source>
        <dbReference type="ARBA" id="ARBA00022889"/>
    </source>
</evidence>
<dbReference type="Pfam" id="PF00090">
    <property type="entry name" value="TSP_1"/>
    <property type="match status" value="2"/>
</dbReference>
<name>N6U4B1_DENPD</name>
<dbReference type="PANTHER" id="PTHR11311">
    <property type="entry name" value="SPONDIN"/>
    <property type="match status" value="1"/>
</dbReference>
<feature type="region of interest" description="Disordered" evidence="4">
    <location>
        <begin position="139"/>
        <end position="172"/>
    </location>
</feature>
<dbReference type="InterPro" id="IPR009465">
    <property type="entry name" value="Spondin_N"/>
</dbReference>
<dbReference type="Gene3D" id="2.60.40.2130">
    <property type="entry name" value="F-spondin domain"/>
    <property type="match status" value="1"/>
</dbReference>
<evidence type="ECO:0000256" key="1">
    <source>
        <dbReference type="ARBA" id="ARBA00004498"/>
    </source>
</evidence>
<evidence type="ECO:0000256" key="2">
    <source>
        <dbReference type="ARBA" id="ARBA00022530"/>
    </source>
</evidence>
<dbReference type="InterPro" id="IPR000884">
    <property type="entry name" value="TSP1_rpt"/>
</dbReference>
<reference evidence="5" key="1">
    <citation type="journal article" date="2013" name="Genome Biol.">
        <title>Draft genome of the mountain pine beetle, Dendroctonus ponderosae Hopkins, a major forest pest.</title>
        <authorList>
            <person name="Keeling C.I."/>
            <person name="Yuen M.M."/>
            <person name="Liao N.Y."/>
            <person name="Docking T.R."/>
            <person name="Chan S.K."/>
            <person name="Taylor G.A."/>
            <person name="Palmquist D.L."/>
            <person name="Jackman S.D."/>
            <person name="Nguyen A."/>
            <person name="Li M."/>
            <person name="Henderson H."/>
            <person name="Janes J.K."/>
            <person name="Zhao Y."/>
            <person name="Pandoh P."/>
            <person name="Moore R."/>
            <person name="Sperling F.A."/>
            <person name="Huber D.P."/>
            <person name="Birol I."/>
            <person name="Jones S.J."/>
            <person name="Bohlmann J."/>
        </authorList>
    </citation>
    <scope>NUCLEOTIDE SEQUENCE</scope>
</reference>
<dbReference type="HOGENOM" id="CLU_957328_0_0_1"/>
<feature type="region of interest" description="Disordered" evidence="4">
    <location>
        <begin position="86"/>
        <end position="119"/>
    </location>
</feature>
<keyword evidence="2" id="KW-0272">Extracellular matrix</keyword>
<gene>
    <name evidence="5" type="ORF">YQE_07043</name>
</gene>
<sequence>MDNSSNLRTIIKARGLAYPNIRASSYAIFRVDNENHLVSMATKMMPSPDWIVGVSSFELCLSNCSWKQYRSVNLYPRDVGIDDALDYNGNEPSNDPNPIVREISSSDPADPKSPFYDESGAKMKPIAMLHFKLQKTYKKECDPNRSRQQPEVEEPESDKENPEEYQASVHLGHSRDNRCETTGWTKWSSCSVQCGKGHATRNIKFKHNPPPGHCVQGITIEETQECESPCESGEEEMQICPNLIWGQWGACSAKCGKGTKSRYRMLAPDTEDHDPDERCVNKEVVECEEDC</sequence>
<evidence type="ECO:0000256" key="4">
    <source>
        <dbReference type="SAM" id="MobiDB-lite"/>
    </source>
</evidence>
<dbReference type="Gene3D" id="2.20.100.10">
    <property type="entry name" value="Thrombospondin type-1 (TSP1) repeat"/>
    <property type="match status" value="2"/>
</dbReference>
<dbReference type="PROSITE" id="PS51020">
    <property type="entry name" value="SPONDIN"/>
    <property type="match status" value="1"/>
</dbReference>
<feature type="compositionally biased region" description="Acidic residues" evidence="4">
    <location>
        <begin position="151"/>
        <end position="163"/>
    </location>
</feature>
<dbReference type="GO" id="GO:0007155">
    <property type="term" value="P:cell adhesion"/>
    <property type="evidence" value="ECO:0007669"/>
    <property type="project" value="UniProtKB-KW"/>
</dbReference>
<dbReference type="PANTHER" id="PTHR11311:SF16">
    <property type="entry name" value="SPONDIN-1"/>
    <property type="match status" value="1"/>
</dbReference>